<evidence type="ECO:0000313" key="1">
    <source>
        <dbReference type="EMBL" id="QHU34232.1"/>
    </source>
</evidence>
<accession>A0A6C0LYA6</accession>
<dbReference type="Pfam" id="PF19063">
    <property type="entry name" value="DUF5759"/>
    <property type="match status" value="1"/>
</dbReference>
<dbReference type="EMBL" id="MN740568">
    <property type="protein sequence ID" value="QHU34232.1"/>
    <property type="molecule type" value="Genomic_DNA"/>
</dbReference>
<protein>
    <submittedName>
        <fullName evidence="1">Uncharacterized protein</fullName>
    </submittedName>
</protein>
<reference evidence="1" key="1">
    <citation type="journal article" date="2020" name="Nature">
        <title>Giant virus diversity and host interactions through global metagenomics.</title>
        <authorList>
            <person name="Schulz F."/>
            <person name="Roux S."/>
            <person name="Paez-Espino D."/>
            <person name="Jungbluth S."/>
            <person name="Walsh D.A."/>
            <person name="Denef V.J."/>
            <person name="McMahon K.D."/>
            <person name="Konstantinidis K.T."/>
            <person name="Eloe-Fadrosh E.A."/>
            <person name="Kyrpides N.C."/>
            <person name="Woyke T."/>
        </authorList>
    </citation>
    <scope>NUCLEOTIDE SEQUENCE</scope>
    <source>
        <strain evidence="1">GVMAG-S-1016713-123</strain>
    </source>
</reference>
<name>A0A6C0LYA6_9ZZZZ</name>
<proteinExistence type="predicted"/>
<dbReference type="InterPro" id="IPR043977">
    <property type="entry name" value="DUF5759"/>
</dbReference>
<organism evidence="1">
    <name type="scientific">viral metagenome</name>
    <dbReference type="NCBI Taxonomy" id="1070528"/>
    <lineage>
        <taxon>unclassified sequences</taxon>
        <taxon>metagenomes</taxon>
        <taxon>organismal metagenomes</taxon>
    </lineage>
</organism>
<dbReference type="AlphaFoldDB" id="A0A6C0LYA6"/>
<sequence>MSTIFHINGDDDDGDYNDKINMDDLYEKKQQDDLSKLSVYKKMLSRIHVRIKTCSRQKKDSQFCWFVVPEVILGVSKYDQGSCIAYVMEQLKDNGFIVTYTHPNMLFISWKHWVPGYVRNEIKKRTGVAIDGYGNLINKEDNKNESNPLLMLSNAKVKDNKSADEKASPFKSTSSYKPTTHIVYNKEAMKILHDKL</sequence>